<dbReference type="Proteomes" id="UP000000238">
    <property type="component" value="Chromosome"/>
</dbReference>
<dbReference type="InterPro" id="IPR037925">
    <property type="entry name" value="FlgE/F/G-like"/>
</dbReference>
<comment type="subunit">
    <text evidence="4 6">The basal body constitutes a major portion of the flagellar organelle and consists of five rings (E,L,P,S, and M) mounted on a central rod. The rod consists of about 26 subunits of FlgG in the distal portion, and FlgB, FlgC and FlgF are thought to build up the proximal portion of the rod with about 6 subunits each.</text>
</comment>
<evidence type="ECO:0000256" key="3">
    <source>
        <dbReference type="ARBA" id="ARBA00023143"/>
    </source>
</evidence>
<dbReference type="InterPro" id="IPR012836">
    <property type="entry name" value="FlgF"/>
</dbReference>
<dbReference type="PANTHER" id="PTHR30435:SF18">
    <property type="entry name" value="FLAGELLAR BASAL-BODY ROD PROTEIN FLGF"/>
    <property type="match status" value="1"/>
</dbReference>
<evidence type="ECO:0000256" key="1">
    <source>
        <dbReference type="ARBA" id="ARBA00004117"/>
    </source>
</evidence>
<evidence type="ECO:0000313" key="10">
    <source>
        <dbReference type="EMBL" id="ABC31182.1"/>
    </source>
</evidence>
<sequence length="248" mass="26366">MDKALYIAMSGAKQNMLSQRGHANNLANANTTGFKSDFMQARSMPVFGEHYPSRAYAMTERPATDFEMGSLMQTGRDLDVAVAGNGWIAVQAPDGGEAYTREGELLLDVNGVLRTGSGLPVLGNGGPIAVPPAAKLNIGVDGTISIVPLGGNPDEIQEVDRIRLVNPPAEDLEKGVDGLIHLKPDVPGPALPDGLVRLESGYLESSNVNAVEEMTEILSLSRQFELQVKVMRAADDNSEAAARLLQIS</sequence>
<dbReference type="InterPro" id="IPR001444">
    <property type="entry name" value="Flag_bb_rod_N"/>
</dbReference>
<keyword evidence="3 6" id="KW-0975">Bacterial flagellum</keyword>
<feature type="domain" description="Flagellar hook protein FlgE/F/G-like D1" evidence="9">
    <location>
        <begin position="81"/>
        <end position="145"/>
    </location>
</feature>
<evidence type="ECO:0000259" key="7">
    <source>
        <dbReference type="Pfam" id="PF00460"/>
    </source>
</evidence>
<protein>
    <recommendedName>
        <fullName evidence="5 6">Flagellar basal-body rod protein FlgF</fullName>
    </recommendedName>
</protein>
<dbReference type="PANTHER" id="PTHR30435">
    <property type="entry name" value="FLAGELLAR PROTEIN"/>
    <property type="match status" value="1"/>
</dbReference>
<dbReference type="NCBIfam" id="TIGR02490">
    <property type="entry name" value="flgF"/>
    <property type="match status" value="1"/>
</dbReference>
<comment type="similarity">
    <text evidence="2 6">Belongs to the flagella basal body rod proteins family.</text>
</comment>
<evidence type="ECO:0000259" key="8">
    <source>
        <dbReference type="Pfam" id="PF06429"/>
    </source>
</evidence>
<keyword evidence="10" id="KW-0969">Cilium</keyword>
<dbReference type="HOGENOM" id="CLU_013687_1_0_6"/>
<evidence type="ECO:0000256" key="5">
    <source>
        <dbReference type="ARBA" id="ARBA00040228"/>
    </source>
</evidence>
<dbReference type="OrthoDB" id="9804559at2"/>
<evidence type="ECO:0000256" key="2">
    <source>
        <dbReference type="ARBA" id="ARBA00009677"/>
    </source>
</evidence>
<dbReference type="SUPFAM" id="SSF117143">
    <property type="entry name" value="Flagellar hook protein flgE"/>
    <property type="match status" value="1"/>
</dbReference>
<gene>
    <name evidence="10" type="primary">flgF</name>
    <name evidence="10" type="ordered locus">HCH_04478</name>
</gene>
<proteinExistence type="inferred from homology"/>
<dbReference type="eggNOG" id="COG4787">
    <property type="taxonomic scope" value="Bacteria"/>
</dbReference>
<accession>Q2SDU2</accession>
<keyword evidence="10" id="KW-0282">Flagellum</keyword>
<dbReference type="NCBIfam" id="TIGR03506">
    <property type="entry name" value="FlgEFG_subfam"/>
    <property type="match status" value="1"/>
</dbReference>
<keyword evidence="11" id="KW-1185">Reference proteome</keyword>
<name>Q2SDU2_HAHCH</name>
<dbReference type="STRING" id="349521.HCH_04478"/>
<feature type="domain" description="Flagellar basal-body/hook protein C-terminal" evidence="8">
    <location>
        <begin position="200"/>
        <end position="244"/>
    </location>
</feature>
<comment type="subcellular location">
    <subcellularLocation>
        <location evidence="1 6">Bacterial flagellum basal body</location>
    </subcellularLocation>
</comment>
<dbReference type="Pfam" id="PF00460">
    <property type="entry name" value="Flg_bb_rod"/>
    <property type="match status" value="1"/>
</dbReference>
<dbReference type="InterPro" id="IPR010930">
    <property type="entry name" value="Flg_bb/hook_C_dom"/>
</dbReference>
<reference evidence="10 11" key="1">
    <citation type="journal article" date="2005" name="Nucleic Acids Res.">
        <title>Genomic blueprint of Hahella chejuensis, a marine microbe producing an algicidal agent.</title>
        <authorList>
            <person name="Jeong H."/>
            <person name="Yim J.H."/>
            <person name="Lee C."/>
            <person name="Choi S.-H."/>
            <person name="Park Y.K."/>
            <person name="Yoon S.H."/>
            <person name="Hur C.-G."/>
            <person name="Kang H.-Y."/>
            <person name="Kim D."/>
            <person name="Lee H.H."/>
            <person name="Park K.H."/>
            <person name="Park S.-H."/>
            <person name="Park H.-S."/>
            <person name="Lee H.K."/>
            <person name="Oh T.K."/>
            <person name="Kim J.F."/>
        </authorList>
    </citation>
    <scope>NUCLEOTIDE SEQUENCE [LARGE SCALE GENOMIC DNA]</scope>
    <source>
        <strain evidence="10 11">KCTC 2396</strain>
    </source>
</reference>
<dbReference type="EMBL" id="CP000155">
    <property type="protein sequence ID" value="ABC31182.1"/>
    <property type="molecule type" value="Genomic_DNA"/>
</dbReference>
<dbReference type="InterPro" id="IPR020013">
    <property type="entry name" value="Flagellar_FlgE/F/G"/>
</dbReference>
<dbReference type="GO" id="GO:0071978">
    <property type="term" value="P:bacterial-type flagellum-dependent swarming motility"/>
    <property type="evidence" value="ECO:0007669"/>
    <property type="project" value="TreeGrafter"/>
</dbReference>
<evidence type="ECO:0000256" key="4">
    <source>
        <dbReference type="ARBA" id="ARBA00038560"/>
    </source>
</evidence>
<organism evidence="10 11">
    <name type="scientific">Hahella chejuensis (strain KCTC 2396)</name>
    <dbReference type="NCBI Taxonomy" id="349521"/>
    <lineage>
        <taxon>Bacteria</taxon>
        <taxon>Pseudomonadati</taxon>
        <taxon>Pseudomonadota</taxon>
        <taxon>Gammaproteobacteria</taxon>
        <taxon>Oceanospirillales</taxon>
        <taxon>Hahellaceae</taxon>
        <taxon>Hahella</taxon>
    </lineage>
</organism>
<dbReference type="AlphaFoldDB" id="Q2SDU2"/>
<dbReference type="InterPro" id="IPR053967">
    <property type="entry name" value="LlgE_F_G-like_D1"/>
</dbReference>
<dbReference type="Pfam" id="PF22692">
    <property type="entry name" value="LlgE_F_G_D1"/>
    <property type="match status" value="1"/>
</dbReference>
<evidence type="ECO:0000256" key="6">
    <source>
        <dbReference type="RuleBase" id="RU362116"/>
    </source>
</evidence>
<evidence type="ECO:0000313" key="11">
    <source>
        <dbReference type="Proteomes" id="UP000000238"/>
    </source>
</evidence>
<keyword evidence="10" id="KW-0966">Cell projection</keyword>
<dbReference type="NCBIfam" id="NF009280">
    <property type="entry name" value="PRK12640.1"/>
    <property type="match status" value="1"/>
</dbReference>
<dbReference type="GO" id="GO:0030694">
    <property type="term" value="C:bacterial-type flagellum basal body, rod"/>
    <property type="evidence" value="ECO:0007669"/>
    <property type="project" value="UniProtKB-UniRule"/>
</dbReference>
<feature type="domain" description="Flagellar basal body rod protein N-terminal" evidence="7">
    <location>
        <begin position="5"/>
        <end position="35"/>
    </location>
</feature>
<dbReference type="Pfam" id="PF06429">
    <property type="entry name" value="Flg_bbr_C"/>
    <property type="match status" value="1"/>
</dbReference>
<dbReference type="RefSeq" id="WP_011398249.1">
    <property type="nucleotide sequence ID" value="NC_007645.1"/>
</dbReference>
<evidence type="ECO:0000259" key="9">
    <source>
        <dbReference type="Pfam" id="PF22692"/>
    </source>
</evidence>
<dbReference type="KEGG" id="hch:HCH_04478"/>